<organism evidence="1 2">
    <name type="scientific">Halomonas beimenensis</name>
    <dbReference type="NCBI Taxonomy" id="475662"/>
    <lineage>
        <taxon>Bacteria</taxon>
        <taxon>Pseudomonadati</taxon>
        <taxon>Pseudomonadota</taxon>
        <taxon>Gammaproteobacteria</taxon>
        <taxon>Oceanospirillales</taxon>
        <taxon>Halomonadaceae</taxon>
        <taxon>Halomonas</taxon>
    </lineage>
</organism>
<protein>
    <submittedName>
        <fullName evidence="1">Uncharacterized protein</fullName>
    </submittedName>
</protein>
<gene>
    <name evidence="1" type="ORF">BEI_2703</name>
</gene>
<proteinExistence type="predicted"/>
<keyword evidence="2" id="KW-1185">Reference proteome</keyword>
<sequence length="47" mass="5274">MLFIDVETTSSARLCPSFNSLPSSITTNQWQTTLSALPHKVQKEDLH</sequence>
<accession>A0A291P9W8</accession>
<name>A0A291P9W8_9GAMM</name>
<evidence type="ECO:0000313" key="2">
    <source>
        <dbReference type="Proteomes" id="UP000219993"/>
    </source>
</evidence>
<dbReference type="AlphaFoldDB" id="A0A291P9W8"/>
<reference evidence="1 2" key="1">
    <citation type="journal article" date="2017" name="Sci. Rep.">
        <title>Revealing the Saline Adaptation Strategies of the Halophilic Bacterium Halomonas beimenensis through High-throughput Omics and Transposon Mutagenesis Approaches.</title>
        <authorList>
            <person name="Chen Y.H."/>
            <person name="Lin S.S."/>
            <person name="Shyu Y.T."/>
        </authorList>
    </citation>
    <scope>NUCLEOTIDE SEQUENCE [LARGE SCALE GENOMIC DNA]</scope>
    <source>
        <strain evidence="1 2">NTU-111</strain>
    </source>
</reference>
<dbReference type="KEGG" id="hbe:BEI_2703"/>
<evidence type="ECO:0000313" key="1">
    <source>
        <dbReference type="EMBL" id="ATJ83690.1"/>
    </source>
</evidence>
<dbReference type="EMBL" id="CP021435">
    <property type="protein sequence ID" value="ATJ83690.1"/>
    <property type="molecule type" value="Genomic_DNA"/>
</dbReference>
<dbReference type="Proteomes" id="UP000219993">
    <property type="component" value="Chromosome"/>
</dbReference>